<proteinExistence type="predicted"/>
<dbReference type="Pfam" id="PF03235">
    <property type="entry name" value="GmrSD_N"/>
    <property type="match status" value="1"/>
</dbReference>
<dbReference type="AlphaFoldDB" id="A0A508BUW9"/>
<evidence type="ECO:0000313" key="3">
    <source>
        <dbReference type="EMBL" id="TQD63418.1"/>
    </source>
</evidence>
<evidence type="ECO:0000259" key="2">
    <source>
        <dbReference type="Pfam" id="PF03235"/>
    </source>
</evidence>
<evidence type="ECO:0000313" key="4">
    <source>
        <dbReference type="Proteomes" id="UP000317942"/>
    </source>
</evidence>
<feature type="coiled-coil region" evidence="1">
    <location>
        <begin position="228"/>
        <end position="259"/>
    </location>
</feature>
<dbReference type="EMBL" id="VICC01000001">
    <property type="protein sequence ID" value="TQD63418.1"/>
    <property type="molecule type" value="Genomic_DNA"/>
</dbReference>
<gene>
    <name evidence="3" type="ORF">FK267_02255</name>
</gene>
<dbReference type="PANTHER" id="PTHR39639">
    <property type="entry name" value="CHROMOSOME 16, WHOLE GENOME SHOTGUN SEQUENCE"/>
    <property type="match status" value="1"/>
</dbReference>
<protein>
    <submittedName>
        <fullName evidence="3">DUF262 domain-containing protein</fullName>
    </submittedName>
</protein>
<name>A0A508BUW9_9ACTO</name>
<reference evidence="3 4" key="1">
    <citation type="submission" date="2019-06" db="EMBL/GenBank/DDBJ databases">
        <title>Draft genome sequence of Actinomyces oris CCUG 34288T.</title>
        <authorList>
            <person name="Salva-Serra F."/>
            <person name="Cardew S."/>
            <person name="Moore E."/>
        </authorList>
    </citation>
    <scope>NUCLEOTIDE SEQUENCE [LARGE SCALE GENOMIC DNA]</scope>
    <source>
        <strain evidence="3 4">CCUG 34288</strain>
    </source>
</reference>
<evidence type="ECO:0000256" key="1">
    <source>
        <dbReference type="SAM" id="Coils"/>
    </source>
</evidence>
<accession>A0A508BUW9</accession>
<dbReference type="InterPro" id="IPR004919">
    <property type="entry name" value="GmrSD_N"/>
</dbReference>
<feature type="domain" description="GmrSD restriction endonucleases N-terminal" evidence="2">
    <location>
        <begin position="314"/>
        <end position="523"/>
    </location>
</feature>
<dbReference type="GeneID" id="64214096"/>
<comment type="caution">
    <text evidence="3">The sequence shown here is derived from an EMBL/GenBank/DDBJ whole genome shotgun (WGS) entry which is preliminary data.</text>
</comment>
<organism evidence="3 4">
    <name type="scientific">Actinomyces oris</name>
    <dbReference type="NCBI Taxonomy" id="544580"/>
    <lineage>
        <taxon>Bacteria</taxon>
        <taxon>Bacillati</taxon>
        <taxon>Actinomycetota</taxon>
        <taxon>Actinomycetes</taxon>
        <taxon>Actinomycetales</taxon>
        <taxon>Actinomycetaceae</taxon>
        <taxon>Actinomyces</taxon>
    </lineage>
</organism>
<dbReference type="RefSeq" id="WP_141406080.1">
    <property type="nucleotide sequence ID" value="NZ_CP066060.1"/>
</dbReference>
<dbReference type="PANTHER" id="PTHR39639:SF1">
    <property type="entry name" value="DUF262 DOMAIN-CONTAINING PROTEIN"/>
    <property type="match status" value="1"/>
</dbReference>
<keyword evidence="1" id="KW-0175">Coiled coil</keyword>
<sequence length="758" mass="84728">MDVDESMSSTQLSGYQSAASKANAVARMYFLGNQPAEPLGPGSKEKKSALVSMGRFVGLELDDVAGKGECGRLIAERLQVTWGADCVSSGDTVTLKGLNLLIDSAVKLQLKSGRRPWRAFVRDIMALNPAPKWNDIEETSMQEAISELEVDILEQIKGLMQPGLTPKGVEVTSGTDSVSVAEMTEGSWRSLLVDVQGWLHLPEEIDTTSTEAADRSLAKLLGLKNPENASTEELLTTLLNRLEKANELREEFIDALEDETEGTVTLATASAEWVEKWEDVEDSQEVETSGPIIAEASVWPITEFREHANEEDLNLSPSYQRADVWPTGDAQLLIESILRGIPLPSVILLKTNDNEGDHFEIIDGKQRLTSILRFTASHPRALDNVRGKAKKWGVDEDDLIDCFQSDYANSFKKQWRSHETTRLTTAVERAMYFPFPLRKGSRSTLMGELEQVQGRYYSEIRMLTIPVADETKKVRDLFERQSKYRIPVIIYSEASSKQIHEVFSLYNRQGKRLNAEEIRNAAYHELDFMRALLVTSGDADEPEKVAPFLMESWEQISSTGEALGDANGTYAMKTAGYKRTKALSWVVAALLVEDGGIGGRSTANQINALLKRIQENPSDPLRDRHRILKVMEMLDGAIDAHQILPDETWSAPFKTSSRWQELQLVSSFIALAAAYSVRKDKLEDDVDDAVYAIQEASKAWKRPSKTQSRQQWQFIGKVAKEFLEVLDISVEEADDTIRRTYGTSGLAELAYLSCEENR</sequence>
<dbReference type="Proteomes" id="UP000317942">
    <property type="component" value="Unassembled WGS sequence"/>
</dbReference>